<accession>A0ABW9A9U4</accession>
<gene>
    <name evidence="2" type="ORF">PQR62_13105</name>
</gene>
<dbReference type="PANTHER" id="PTHR30390:SF7">
    <property type="entry name" value="PHOSPHOHEPTOSE ISOMERASE"/>
    <property type="match status" value="1"/>
</dbReference>
<dbReference type="InterPro" id="IPR046348">
    <property type="entry name" value="SIS_dom_sf"/>
</dbReference>
<evidence type="ECO:0000313" key="3">
    <source>
        <dbReference type="Proteomes" id="UP001629246"/>
    </source>
</evidence>
<proteinExistence type="predicted"/>
<dbReference type="RefSeq" id="WP_408158388.1">
    <property type="nucleotide sequence ID" value="NZ_JAQQFM010000005.1"/>
</dbReference>
<evidence type="ECO:0000313" key="2">
    <source>
        <dbReference type="EMBL" id="MFL9925209.1"/>
    </source>
</evidence>
<reference evidence="2 3" key="1">
    <citation type="journal article" date="2024" name="Chem. Sci.">
        <title>Discovery of megapolipeptins by genome mining of a Burkholderiales bacteria collection.</title>
        <authorList>
            <person name="Paulo B.S."/>
            <person name="Recchia M.J.J."/>
            <person name="Lee S."/>
            <person name="Fergusson C.H."/>
            <person name="Romanowski S.B."/>
            <person name="Hernandez A."/>
            <person name="Krull N."/>
            <person name="Liu D.Y."/>
            <person name="Cavanagh H."/>
            <person name="Bos A."/>
            <person name="Gray C.A."/>
            <person name="Murphy B.T."/>
            <person name="Linington R.G."/>
            <person name="Eustaquio A.S."/>
        </authorList>
    </citation>
    <scope>NUCLEOTIDE SEQUENCE [LARGE SCALE GENOMIC DNA]</scope>
    <source>
        <strain evidence="2 3">RL21-008-BIB-A</strain>
    </source>
</reference>
<dbReference type="SUPFAM" id="SSF53697">
    <property type="entry name" value="SIS domain"/>
    <property type="match status" value="1"/>
</dbReference>
<dbReference type="PANTHER" id="PTHR30390">
    <property type="entry name" value="SEDOHEPTULOSE 7-PHOSPHATE ISOMERASE / DNAA INITIATOR-ASSOCIATING FACTOR FOR REPLICATION INITIATION"/>
    <property type="match status" value="1"/>
</dbReference>
<dbReference type="Gene3D" id="3.40.50.10490">
    <property type="entry name" value="Glucose-6-phosphate isomerase like protein, domain 1"/>
    <property type="match status" value="1"/>
</dbReference>
<sequence length="192" mass="20870">MALTLLSRVRMFGDVIARSELNDGEGRSIALENGIDALCGKLSAIRDNRRNVYIVGNGGSAAVAAHAVTDFFNVAQLRATTLHESSLLTCMANDLGYENAFARMLGQMLEPEDMLIAISSSGNSMNIRNAVNVGKDKGAHVVTLSGFARANPLRAMGDLNFWLDSHDYGFVEIGHQFVLHNIADRFNEKLRG</sequence>
<evidence type="ECO:0000259" key="1">
    <source>
        <dbReference type="PROSITE" id="PS51464"/>
    </source>
</evidence>
<dbReference type="EMBL" id="JAQQFM010000005">
    <property type="protein sequence ID" value="MFL9925209.1"/>
    <property type="molecule type" value="Genomic_DNA"/>
</dbReference>
<dbReference type="Proteomes" id="UP001629246">
    <property type="component" value="Unassembled WGS sequence"/>
</dbReference>
<protein>
    <submittedName>
        <fullName evidence="2">SIS domain-containing protein</fullName>
    </submittedName>
</protein>
<name>A0ABW9A9U4_9BURK</name>
<dbReference type="Pfam" id="PF13580">
    <property type="entry name" value="SIS_2"/>
    <property type="match status" value="1"/>
</dbReference>
<dbReference type="InterPro" id="IPR050099">
    <property type="entry name" value="SIS_GmhA/DiaA_subfam"/>
</dbReference>
<comment type="caution">
    <text evidence="2">The sequence shown here is derived from an EMBL/GenBank/DDBJ whole genome shotgun (WGS) entry which is preliminary data.</text>
</comment>
<dbReference type="InterPro" id="IPR001347">
    <property type="entry name" value="SIS_dom"/>
</dbReference>
<dbReference type="PROSITE" id="PS51464">
    <property type="entry name" value="SIS"/>
    <property type="match status" value="1"/>
</dbReference>
<organism evidence="2 3">
    <name type="scientific">Herbaspirillum lusitanum</name>
    <dbReference type="NCBI Taxonomy" id="213312"/>
    <lineage>
        <taxon>Bacteria</taxon>
        <taxon>Pseudomonadati</taxon>
        <taxon>Pseudomonadota</taxon>
        <taxon>Betaproteobacteria</taxon>
        <taxon>Burkholderiales</taxon>
        <taxon>Oxalobacteraceae</taxon>
        <taxon>Herbaspirillum</taxon>
    </lineage>
</organism>
<keyword evidence="3" id="KW-1185">Reference proteome</keyword>
<feature type="domain" description="SIS" evidence="1">
    <location>
        <begin position="38"/>
        <end position="192"/>
    </location>
</feature>
<dbReference type="CDD" id="cd05006">
    <property type="entry name" value="SIS_GmhA"/>
    <property type="match status" value="1"/>
</dbReference>
<dbReference type="InterPro" id="IPR035461">
    <property type="entry name" value="GmhA/DiaA"/>
</dbReference>